<dbReference type="GO" id="GO:0016887">
    <property type="term" value="F:ATP hydrolysis activity"/>
    <property type="evidence" value="ECO:0007669"/>
    <property type="project" value="InterPro"/>
</dbReference>
<dbReference type="PROSITE" id="PS00211">
    <property type="entry name" value="ABC_TRANSPORTER_1"/>
    <property type="match status" value="1"/>
</dbReference>
<accession>A0AAN8VV66</accession>
<dbReference type="PANTHER" id="PTHR24222:SF56">
    <property type="entry name" value="ABC TRANSPORTER B FAMILY MEMBER 26, CHLOROPLASTIC"/>
    <property type="match status" value="1"/>
</dbReference>
<sequence>MILCSVGGQKQWIAIARAILRDTPILILEEATSALDAKSEHYIKEVIQALGHDCEVKRTILVMAHRKKLTPRTNFPLVGPTGSRKGMLLNLLWCLYEPIDCKRRCISTVEGNEPCLFHMDIISNICYGCRADLKQEDVERAAKLTHVHEFISSLPIGYRTKVDDSLLSGGQKQRIAIARAILRVTPILILDEATSALDAESEHYITEIIQALGHDCEVGPIGSEKSMLLNLLWHLHEPIGGKEPCLFHMDIISNICYGCPTDLKQEDVEKAAKLAHAHEFISSPPNGYSTCRPIGIARAILRDTPILILDEATSALDLEGEHYIKGLTGFME</sequence>
<dbReference type="EMBL" id="JBAMMX010000005">
    <property type="protein sequence ID" value="KAK6940865.1"/>
    <property type="molecule type" value="Genomic_DNA"/>
</dbReference>
<dbReference type="InterPro" id="IPR027417">
    <property type="entry name" value="P-loop_NTPase"/>
</dbReference>
<comment type="caution">
    <text evidence="2">The sequence shown here is derived from an EMBL/GenBank/DDBJ whole genome shotgun (WGS) entry which is preliminary data.</text>
</comment>
<dbReference type="PROSITE" id="PS50893">
    <property type="entry name" value="ABC_TRANSPORTER_2"/>
    <property type="match status" value="1"/>
</dbReference>
<keyword evidence="2" id="KW-0067">ATP-binding</keyword>
<dbReference type="InterPro" id="IPR003439">
    <property type="entry name" value="ABC_transporter-like_ATP-bd"/>
</dbReference>
<gene>
    <name evidence="2" type="ORF">RJ641_030396</name>
</gene>
<dbReference type="InterPro" id="IPR017871">
    <property type="entry name" value="ABC_transporter-like_CS"/>
</dbReference>
<dbReference type="Pfam" id="PF00005">
    <property type="entry name" value="ABC_tran"/>
    <property type="match status" value="1"/>
</dbReference>
<dbReference type="GO" id="GO:0009941">
    <property type="term" value="C:chloroplast envelope"/>
    <property type="evidence" value="ECO:0007669"/>
    <property type="project" value="TreeGrafter"/>
</dbReference>
<dbReference type="SUPFAM" id="SSF52540">
    <property type="entry name" value="P-loop containing nucleoside triphosphate hydrolases"/>
    <property type="match status" value="3"/>
</dbReference>
<dbReference type="InterPro" id="IPR039421">
    <property type="entry name" value="Type_1_exporter"/>
</dbReference>
<keyword evidence="3" id="KW-1185">Reference proteome</keyword>
<evidence type="ECO:0000313" key="3">
    <source>
        <dbReference type="Proteomes" id="UP001370490"/>
    </source>
</evidence>
<feature type="domain" description="ABC transporter" evidence="1">
    <location>
        <begin position="41"/>
        <end position="276"/>
    </location>
</feature>
<dbReference type="Gene3D" id="3.40.50.300">
    <property type="entry name" value="P-loop containing nucleotide triphosphate hydrolases"/>
    <property type="match status" value="3"/>
</dbReference>
<organism evidence="2 3">
    <name type="scientific">Dillenia turbinata</name>
    <dbReference type="NCBI Taxonomy" id="194707"/>
    <lineage>
        <taxon>Eukaryota</taxon>
        <taxon>Viridiplantae</taxon>
        <taxon>Streptophyta</taxon>
        <taxon>Embryophyta</taxon>
        <taxon>Tracheophyta</taxon>
        <taxon>Spermatophyta</taxon>
        <taxon>Magnoliopsida</taxon>
        <taxon>eudicotyledons</taxon>
        <taxon>Gunneridae</taxon>
        <taxon>Pentapetalae</taxon>
        <taxon>Dilleniales</taxon>
        <taxon>Dilleniaceae</taxon>
        <taxon>Dillenia</taxon>
    </lineage>
</organism>
<reference evidence="2 3" key="1">
    <citation type="submission" date="2023-12" db="EMBL/GenBank/DDBJ databases">
        <title>A high-quality genome assembly for Dillenia turbinata (Dilleniales).</title>
        <authorList>
            <person name="Chanderbali A."/>
        </authorList>
    </citation>
    <scope>NUCLEOTIDE SEQUENCE [LARGE SCALE GENOMIC DNA]</scope>
    <source>
        <strain evidence="2">LSX21</strain>
        <tissue evidence="2">Leaf</tissue>
    </source>
</reference>
<proteinExistence type="predicted"/>
<evidence type="ECO:0000259" key="1">
    <source>
        <dbReference type="PROSITE" id="PS50893"/>
    </source>
</evidence>
<keyword evidence="2" id="KW-0547">Nucleotide-binding</keyword>
<dbReference type="GO" id="GO:0042626">
    <property type="term" value="F:ATPase-coupled transmembrane transporter activity"/>
    <property type="evidence" value="ECO:0007669"/>
    <property type="project" value="TreeGrafter"/>
</dbReference>
<protein>
    <submittedName>
        <fullName evidence="2">ABC transporter-like, ATP-binding domain</fullName>
    </submittedName>
</protein>
<dbReference type="Proteomes" id="UP001370490">
    <property type="component" value="Unassembled WGS sequence"/>
</dbReference>
<dbReference type="GO" id="GO:0005524">
    <property type="term" value="F:ATP binding"/>
    <property type="evidence" value="ECO:0007669"/>
    <property type="project" value="UniProtKB-KW"/>
</dbReference>
<name>A0AAN8VV66_9MAGN</name>
<dbReference type="AlphaFoldDB" id="A0AAN8VV66"/>
<evidence type="ECO:0000313" key="2">
    <source>
        <dbReference type="EMBL" id="KAK6940865.1"/>
    </source>
</evidence>
<dbReference type="PANTHER" id="PTHR24222">
    <property type="entry name" value="ABC TRANSPORTER B FAMILY"/>
    <property type="match status" value="1"/>
</dbReference>